<evidence type="ECO:0000256" key="1">
    <source>
        <dbReference type="ARBA" id="ARBA00022723"/>
    </source>
</evidence>
<feature type="compositionally biased region" description="Basic and acidic residues" evidence="6">
    <location>
        <begin position="580"/>
        <end position="594"/>
    </location>
</feature>
<feature type="region of interest" description="Disordered" evidence="6">
    <location>
        <begin position="536"/>
        <end position="595"/>
    </location>
</feature>
<dbReference type="GO" id="GO:0003677">
    <property type="term" value="F:DNA binding"/>
    <property type="evidence" value="ECO:0007669"/>
    <property type="project" value="UniProtKB-KW"/>
</dbReference>
<dbReference type="AlphaFoldDB" id="A0AAV1K841"/>
<keyword evidence="3" id="KW-0862">Zinc</keyword>
<dbReference type="SMART" id="SM00249">
    <property type="entry name" value="PHD"/>
    <property type="match status" value="1"/>
</dbReference>
<feature type="domain" description="HTH CENPB-type" evidence="8">
    <location>
        <begin position="21"/>
        <end position="98"/>
    </location>
</feature>
<evidence type="ECO:0000256" key="2">
    <source>
        <dbReference type="ARBA" id="ARBA00022771"/>
    </source>
</evidence>
<evidence type="ECO:0000259" key="8">
    <source>
        <dbReference type="PROSITE" id="PS51253"/>
    </source>
</evidence>
<comment type="caution">
    <text evidence="9">The sequence shown here is derived from an EMBL/GenBank/DDBJ whole genome shotgun (WGS) entry which is preliminary data.</text>
</comment>
<reference evidence="9 10" key="1">
    <citation type="submission" date="2023-11" db="EMBL/GenBank/DDBJ databases">
        <authorList>
            <person name="Hedman E."/>
            <person name="Englund M."/>
            <person name="Stromberg M."/>
            <person name="Nyberg Akerstrom W."/>
            <person name="Nylinder S."/>
            <person name="Jareborg N."/>
            <person name="Kallberg Y."/>
            <person name="Kronander E."/>
        </authorList>
    </citation>
    <scope>NUCLEOTIDE SEQUENCE [LARGE SCALE GENOMIC DNA]</scope>
</reference>
<keyword evidence="10" id="KW-1185">Reference proteome</keyword>
<dbReference type="PROSITE" id="PS50016">
    <property type="entry name" value="ZF_PHD_2"/>
    <property type="match status" value="1"/>
</dbReference>
<gene>
    <name evidence="9" type="ORF">PARMNEM_LOCUS706</name>
</gene>
<dbReference type="EMBL" id="CAVLGL010000001">
    <property type="protein sequence ID" value="CAK1578654.1"/>
    <property type="molecule type" value="Genomic_DNA"/>
</dbReference>
<feature type="compositionally biased region" description="Polar residues" evidence="6">
    <location>
        <begin position="309"/>
        <end position="324"/>
    </location>
</feature>
<evidence type="ECO:0008006" key="11">
    <source>
        <dbReference type="Google" id="ProtNLM"/>
    </source>
</evidence>
<dbReference type="InterPro" id="IPR001965">
    <property type="entry name" value="Znf_PHD"/>
</dbReference>
<name>A0AAV1K841_9NEOP</name>
<evidence type="ECO:0000256" key="5">
    <source>
        <dbReference type="PROSITE-ProRule" id="PRU00146"/>
    </source>
</evidence>
<accession>A0AAV1K841</accession>
<dbReference type="GO" id="GO:0008270">
    <property type="term" value="F:zinc ion binding"/>
    <property type="evidence" value="ECO:0007669"/>
    <property type="project" value="UniProtKB-KW"/>
</dbReference>
<dbReference type="Proteomes" id="UP001314205">
    <property type="component" value="Unassembled WGS sequence"/>
</dbReference>
<evidence type="ECO:0000256" key="3">
    <source>
        <dbReference type="ARBA" id="ARBA00022833"/>
    </source>
</evidence>
<organism evidence="9 10">
    <name type="scientific">Parnassius mnemosyne</name>
    <name type="common">clouded apollo</name>
    <dbReference type="NCBI Taxonomy" id="213953"/>
    <lineage>
        <taxon>Eukaryota</taxon>
        <taxon>Metazoa</taxon>
        <taxon>Ecdysozoa</taxon>
        <taxon>Arthropoda</taxon>
        <taxon>Hexapoda</taxon>
        <taxon>Insecta</taxon>
        <taxon>Pterygota</taxon>
        <taxon>Neoptera</taxon>
        <taxon>Endopterygota</taxon>
        <taxon>Lepidoptera</taxon>
        <taxon>Glossata</taxon>
        <taxon>Ditrysia</taxon>
        <taxon>Papilionoidea</taxon>
        <taxon>Papilionidae</taxon>
        <taxon>Parnassiinae</taxon>
        <taxon>Parnassini</taxon>
        <taxon>Parnassius</taxon>
        <taxon>Driopa</taxon>
    </lineage>
</organism>
<evidence type="ECO:0000256" key="6">
    <source>
        <dbReference type="SAM" id="MobiDB-lite"/>
    </source>
</evidence>
<keyword evidence="2 5" id="KW-0863">Zinc-finger</keyword>
<sequence length="657" mass="75612">MIDDENRRTLVNHLKSGKVEKQIGRRTVLNPEQENDLASRIKTLASIEFPLTPNVIRRQAYVFCEQHKIPNNFNSTARRAGKDWLKLFLKRHPDISKRKVQILNPGRAQKLNKHIVMQHFVEYKKIYEALEIGQHPQRLYNIDEKGCRLTIHNQPVVLAQKGAKRVHMVAPDHAENVNVAVCVNALAEQHDIILYCLPSNTTHELQPLDKSVNKSFEHHWDEEALLYLYQNSGKNLTKAQFNYIFSRVWSKCMTLENIVSGFRATGLYICCIYAIPDEAYAQCALTERHIAVENVTTEKDRSLHKAGPSSMNLRSASQRPASDSSDSEKTFFEEQEIYWSLQNSPTPGSSDHNPCSPSLLYQNDSLSPVLTSTEVKRRLVEYSSSDSDLANSNIPTGLSKSDATIIYSSESDTSITEVLVPRQKLIPQYIRDIYSSSDDENMDPISRQEHTPKKQRICNDIYNIRQVCDSSSTSSGSEDILPLSRLKAKKVLKSPFQQLLPTPNFVVVKQKKPRLKSINYKGRIVTKDLFAERVITKENNTKQQHKKKTEDEQPHAKRNKKELQSKKKNEKCIKNSRPVNRNEEKRQNKEHELGNKTIKKKINDFSQIDTTDKWYCHACNTEKLEDMRQCPGCQRWFHEECVGLTKEDIDFECPMCN</sequence>
<protein>
    <recommendedName>
        <fullName evidence="11">HTH CENPB-type domain-containing protein</fullName>
    </recommendedName>
</protein>
<evidence type="ECO:0000313" key="10">
    <source>
        <dbReference type="Proteomes" id="UP001314205"/>
    </source>
</evidence>
<keyword evidence="4" id="KW-0238">DNA-binding</keyword>
<evidence type="ECO:0000313" key="9">
    <source>
        <dbReference type="EMBL" id="CAK1578654.1"/>
    </source>
</evidence>
<feature type="compositionally biased region" description="Basic and acidic residues" evidence="6">
    <location>
        <begin position="548"/>
        <end position="573"/>
    </location>
</feature>
<dbReference type="PROSITE" id="PS51253">
    <property type="entry name" value="HTH_CENPB"/>
    <property type="match status" value="1"/>
</dbReference>
<keyword evidence="1" id="KW-0479">Metal-binding</keyword>
<evidence type="ECO:0000256" key="4">
    <source>
        <dbReference type="ARBA" id="ARBA00023125"/>
    </source>
</evidence>
<feature type="region of interest" description="Disordered" evidence="6">
    <location>
        <begin position="297"/>
        <end position="327"/>
    </location>
</feature>
<feature type="domain" description="PHD-type" evidence="7">
    <location>
        <begin position="613"/>
        <end position="657"/>
    </location>
</feature>
<dbReference type="InterPro" id="IPR011011">
    <property type="entry name" value="Znf_FYVE_PHD"/>
</dbReference>
<dbReference type="InterPro" id="IPR019787">
    <property type="entry name" value="Znf_PHD-finger"/>
</dbReference>
<evidence type="ECO:0000259" key="7">
    <source>
        <dbReference type="PROSITE" id="PS50016"/>
    </source>
</evidence>
<dbReference type="SUPFAM" id="SSF57903">
    <property type="entry name" value="FYVE/PHD zinc finger"/>
    <property type="match status" value="1"/>
</dbReference>
<dbReference type="Gene3D" id="3.30.40.10">
    <property type="entry name" value="Zinc/RING finger domain, C3HC4 (zinc finger)"/>
    <property type="match status" value="1"/>
</dbReference>
<proteinExistence type="predicted"/>
<dbReference type="Pfam" id="PF03221">
    <property type="entry name" value="HTH_Tnp_Tc5"/>
    <property type="match status" value="1"/>
</dbReference>
<dbReference type="InterPro" id="IPR006600">
    <property type="entry name" value="HTH_CenpB_DNA-bd_dom"/>
</dbReference>
<dbReference type="InterPro" id="IPR013083">
    <property type="entry name" value="Znf_RING/FYVE/PHD"/>
</dbReference>